<dbReference type="SUPFAM" id="SSF55073">
    <property type="entry name" value="Nucleotide cyclase"/>
    <property type="match status" value="1"/>
</dbReference>
<protein>
    <recommendedName>
        <fullName evidence="1">diguanylate cyclase</fullName>
        <ecNumber evidence="1">2.7.7.65</ecNumber>
    </recommendedName>
</protein>
<dbReference type="Gene3D" id="3.30.70.270">
    <property type="match status" value="1"/>
</dbReference>
<dbReference type="GO" id="GO:0043709">
    <property type="term" value="P:cell adhesion involved in single-species biofilm formation"/>
    <property type="evidence" value="ECO:0007669"/>
    <property type="project" value="TreeGrafter"/>
</dbReference>
<evidence type="ECO:0000313" key="3">
    <source>
        <dbReference type="EMBL" id="BBP42859.1"/>
    </source>
</evidence>
<evidence type="ECO:0000313" key="4">
    <source>
        <dbReference type="Proteomes" id="UP000501466"/>
    </source>
</evidence>
<dbReference type="CDD" id="cd01949">
    <property type="entry name" value="GGDEF"/>
    <property type="match status" value="1"/>
</dbReference>
<reference evidence="4" key="1">
    <citation type="submission" date="2019-11" db="EMBL/GenBank/DDBJ databases">
        <title>Isolation and characterization of two novel species in the genus Thiomicrorhabdus.</title>
        <authorList>
            <person name="Mochizuki J."/>
            <person name="Kojima H."/>
            <person name="Fukui M."/>
        </authorList>
    </citation>
    <scope>NUCLEOTIDE SEQUENCE [LARGE SCALE GENOMIC DNA]</scope>
    <source>
        <strain evidence="4">AkT22</strain>
    </source>
</reference>
<dbReference type="NCBIfam" id="TIGR00254">
    <property type="entry name" value="GGDEF"/>
    <property type="match status" value="1"/>
</dbReference>
<dbReference type="PANTHER" id="PTHR45138:SF5">
    <property type="entry name" value="BIFUNCTIONAL PERIPLASMIC SUBSTRATE BINDING PROTEIN_CYTOPLASMIC DIGUANYLATE CYCLASE"/>
    <property type="match status" value="1"/>
</dbReference>
<dbReference type="InterPro" id="IPR000160">
    <property type="entry name" value="GGDEF_dom"/>
</dbReference>
<dbReference type="PANTHER" id="PTHR45138">
    <property type="entry name" value="REGULATORY COMPONENTS OF SENSORY TRANSDUCTION SYSTEM"/>
    <property type="match status" value="1"/>
</dbReference>
<organism evidence="3 4">
    <name type="scientific">Thiosulfativibrio zosterae</name>
    <dbReference type="NCBI Taxonomy" id="2675053"/>
    <lineage>
        <taxon>Bacteria</taxon>
        <taxon>Pseudomonadati</taxon>
        <taxon>Pseudomonadota</taxon>
        <taxon>Gammaproteobacteria</taxon>
        <taxon>Thiotrichales</taxon>
        <taxon>Piscirickettsiaceae</taxon>
        <taxon>Thiosulfativibrio</taxon>
    </lineage>
</organism>
<dbReference type="AlphaFoldDB" id="A0A6F8PL80"/>
<feature type="domain" description="GGDEF" evidence="2">
    <location>
        <begin position="289"/>
        <end position="415"/>
    </location>
</feature>
<dbReference type="Gene3D" id="3.40.50.2300">
    <property type="match status" value="2"/>
</dbReference>
<dbReference type="InterPro" id="IPR043128">
    <property type="entry name" value="Rev_trsase/Diguanyl_cyclase"/>
</dbReference>
<dbReference type="SMART" id="SM00267">
    <property type="entry name" value="GGDEF"/>
    <property type="match status" value="1"/>
</dbReference>
<accession>A0A6F8PL80</accession>
<dbReference type="GO" id="GO:1902201">
    <property type="term" value="P:negative regulation of bacterial-type flagellum-dependent cell motility"/>
    <property type="evidence" value="ECO:0007669"/>
    <property type="project" value="TreeGrafter"/>
</dbReference>
<dbReference type="PROSITE" id="PS50887">
    <property type="entry name" value="GGDEF"/>
    <property type="match status" value="1"/>
</dbReference>
<name>A0A6F8PL80_9GAMM</name>
<dbReference type="Pfam" id="PF00990">
    <property type="entry name" value="GGDEF"/>
    <property type="match status" value="1"/>
</dbReference>
<dbReference type="EC" id="2.7.7.65" evidence="1"/>
<gene>
    <name evidence="3" type="ORF">THMIRHAT_06050</name>
</gene>
<dbReference type="GO" id="GO:0052621">
    <property type="term" value="F:diguanylate cyclase activity"/>
    <property type="evidence" value="ECO:0007669"/>
    <property type="project" value="UniProtKB-EC"/>
</dbReference>
<dbReference type="InterPro" id="IPR050469">
    <property type="entry name" value="Diguanylate_Cyclase"/>
</dbReference>
<dbReference type="EMBL" id="AP021888">
    <property type="protein sequence ID" value="BBP42859.1"/>
    <property type="molecule type" value="Genomic_DNA"/>
</dbReference>
<dbReference type="KEGG" id="tzo:THMIRHAT_06050"/>
<evidence type="ECO:0000259" key="2">
    <source>
        <dbReference type="PROSITE" id="PS50887"/>
    </source>
</evidence>
<dbReference type="InterPro" id="IPR011006">
    <property type="entry name" value="CheY-like_superfamily"/>
</dbReference>
<keyword evidence="4" id="KW-1185">Reference proteome</keyword>
<evidence type="ECO:0000256" key="1">
    <source>
        <dbReference type="ARBA" id="ARBA00012528"/>
    </source>
</evidence>
<dbReference type="Proteomes" id="UP000501466">
    <property type="component" value="Chromosome"/>
</dbReference>
<proteinExistence type="predicted"/>
<dbReference type="SUPFAM" id="SSF52172">
    <property type="entry name" value="CheY-like"/>
    <property type="match status" value="2"/>
</dbReference>
<sequence>MSSKEVILIIEDQLSIAMLLNAKLVEVCDYPILLLKSLAEVEEVLASEFVPIIALCDLTLPDAPHGETVKVLRKHKVTTIVLTGRYDNATRERMLNEMVADYVIKNGPAAIQYVVSTVLKLIQNSQRTVWILSPLIHNTQKLIGMLRVQRYKIKVFETYALVKEMLLTELPDLLVLESIEQLKEMPPLNFVEQVRGQYSANELPILACEPSENIFFAIHLMKYGVNDFFNANFTAEELYVRVHQNILQSESYRKIQAISQTDSLTGLHNRRYFFDQGGVQLNSYLQMGASKFLLMCDIDHFKKVNDTYGHQVGDNAIVFVAQLIKEVFNDCLVARFGGEEYCVFGGLTQEDVQLRAETLREKVEQESKSHTSVAFTLSLGVAFEFETLDAGVGFADHALYASKSNGRNLVSVYSNE</sequence>
<dbReference type="InterPro" id="IPR029787">
    <property type="entry name" value="Nucleotide_cyclase"/>
</dbReference>
<dbReference type="RefSeq" id="WP_173290654.1">
    <property type="nucleotide sequence ID" value="NZ_AP021888.1"/>
</dbReference>
<dbReference type="GO" id="GO:0005886">
    <property type="term" value="C:plasma membrane"/>
    <property type="evidence" value="ECO:0007669"/>
    <property type="project" value="TreeGrafter"/>
</dbReference>